<evidence type="ECO:0000256" key="5">
    <source>
        <dbReference type="ARBA" id="ARBA00023242"/>
    </source>
</evidence>
<keyword evidence="3" id="KW-0238">DNA-binding</keyword>
<dbReference type="InterPro" id="IPR002487">
    <property type="entry name" value="TF_Kbox"/>
</dbReference>
<dbReference type="GO" id="GO:0000977">
    <property type="term" value="F:RNA polymerase II transcription regulatory region sequence-specific DNA binding"/>
    <property type="evidence" value="ECO:0007669"/>
    <property type="project" value="InterPro"/>
</dbReference>
<dbReference type="SUPFAM" id="SSF55455">
    <property type="entry name" value="SRF-like"/>
    <property type="match status" value="1"/>
</dbReference>
<dbReference type="CDD" id="cd00265">
    <property type="entry name" value="MADS_MEF2_like"/>
    <property type="match status" value="1"/>
</dbReference>
<keyword evidence="5" id="KW-0539">Nucleus</keyword>
<evidence type="ECO:0000313" key="6">
    <source>
        <dbReference type="EnsemblPlants" id="EMT10914"/>
    </source>
</evidence>
<dbReference type="AlphaFoldDB" id="M8BVU4"/>
<dbReference type="InterPro" id="IPR036879">
    <property type="entry name" value="TF_MADSbox_sf"/>
</dbReference>
<dbReference type="GO" id="GO:0046983">
    <property type="term" value="F:protein dimerization activity"/>
    <property type="evidence" value="ECO:0007669"/>
    <property type="project" value="InterPro"/>
</dbReference>
<accession>M8BVU4</accession>
<organism evidence="6">
    <name type="scientific">Aegilops tauschii</name>
    <name type="common">Tausch's goatgrass</name>
    <name type="synonym">Aegilops squarrosa</name>
    <dbReference type="NCBI Taxonomy" id="37682"/>
    <lineage>
        <taxon>Eukaryota</taxon>
        <taxon>Viridiplantae</taxon>
        <taxon>Streptophyta</taxon>
        <taxon>Embryophyta</taxon>
        <taxon>Tracheophyta</taxon>
        <taxon>Spermatophyta</taxon>
        <taxon>Magnoliopsida</taxon>
        <taxon>Liliopsida</taxon>
        <taxon>Poales</taxon>
        <taxon>Poaceae</taxon>
        <taxon>BOP clade</taxon>
        <taxon>Pooideae</taxon>
        <taxon>Triticodae</taxon>
        <taxon>Triticeae</taxon>
        <taxon>Triticinae</taxon>
        <taxon>Aegilops</taxon>
    </lineage>
</organism>
<evidence type="ECO:0000256" key="2">
    <source>
        <dbReference type="ARBA" id="ARBA00023015"/>
    </source>
</evidence>
<proteinExistence type="predicted"/>
<dbReference type="SMART" id="SM00432">
    <property type="entry name" value="MADS"/>
    <property type="match status" value="1"/>
</dbReference>
<dbReference type="PROSITE" id="PS51297">
    <property type="entry name" value="K_BOX"/>
    <property type="match status" value="1"/>
</dbReference>
<evidence type="ECO:0000256" key="3">
    <source>
        <dbReference type="ARBA" id="ARBA00023125"/>
    </source>
</evidence>
<dbReference type="PRINTS" id="PR00404">
    <property type="entry name" value="MADSDOMAIN"/>
</dbReference>
<dbReference type="PROSITE" id="PS50066">
    <property type="entry name" value="MADS_BOX_2"/>
    <property type="match status" value="1"/>
</dbReference>
<evidence type="ECO:0000256" key="1">
    <source>
        <dbReference type="ARBA" id="ARBA00004123"/>
    </source>
</evidence>
<keyword evidence="2" id="KW-0805">Transcription regulation</keyword>
<dbReference type="Gene3D" id="3.40.1810.10">
    <property type="entry name" value="Transcription factor, MADS-box"/>
    <property type="match status" value="1"/>
</dbReference>
<dbReference type="GO" id="GO:0003700">
    <property type="term" value="F:DNA-binding transcription factor activity"/>
    <property type="evidence" value="ECO:0007669"/>
    <property type="project" value="InterPro"/>
</dbReference>
<dbReference type="GO" id="GO:0005634">
    <property type="term" value="C:nucleus"/>
    <property type="evidence" value="ECO:0007669"/>
    <property type="project" value="UniProtKB-SubCell"/>
</dbReference>
<sequence>MENVVAKILLPTPASVLAPCLVNHLNLRWYVMVRGKTVIEKIENTTSRQVTFSKRKGGLFKKARELGVLCDAQVGVLLFSNTGRLYDYSNSNTGMKSLLERYQQVKEGQQFMSASAEAKFWQAEGERLRQQLHNLQENNRQLLGQHLSGLGLEDLSGLEKQLETSLHNIRLAKDQLMIDEIEEFNKKGNLVHQENVELHKKLNIIHQENIYLQTKLNGQPEANGVITSSSSHCSIAARDGANLVRLELSQPHHAERGEEPESPTLGYGEICVL</sequence>
<dbReference type="PANTHER" id="PTHR48019">
    <property type="entry name" value="SERUM RESPONSE FACTOR HOMOLOG"/>
    <property type="match status" value="1"/>
</dbReference>
<dbReference type="Pfam" id="PF01486">
    <property type="entry name" value="K-box"/>
    <property type="match status" value="1"/>
</dbReference>
<dbReference type="Pfam" id="PF00319">
    <property type="entry name" value="SRF-TF"/>
    <property type="match status" value="1"/>
</dbReference>
<name>M8BVU4_AEGTA</name>
<protein>
    <submittedName>
        <fullName evidence="6">MADS-box transcription factor 27</fullName>
    </submittedName>
</protein>
<keyword evidence="4" id="KW-0804">Transcription</keyword>
<comment type="subcellular location">
    <subcellularLocation>
        <location evidence="1">Nucleus</location>
    </subcellularLocation>
</comment>
<dbReference type="InterPro" id="IPR033896">
    <property type="entry name" value="MEF2-like_N"/>
</dbReference>
<dbReference type="EnsemblPlants" id="EMT10914">
    <property type="protein sequence ID" value="EMT10914"/>
    <property type="gene ID" value="F775_18161"/>
</dbReference>
<dbReference type="InterPro" id="IPR050142">
    <property type="entry name" value="MADS-box/MEF2_TF"/>
</dbReference>
<reference evidence="6" key="1">
    <citation type="submission" date="2015-06" db="UniProtKB">
        <authorList>
            <consortium name="EnsemblPlants"/>
        </authorList>
    </citation>
    <scope>IDENTIFICATION</scope>
</reference>
<evidence type="ECO:0000256" key="4">
    <source>
        <dbReference type="ARBA" id="ARBA00023163"/>
    </source>
</evidence>
<dbReference type="GO" id="GO:0045944">
    <property type="term" value="P:positive regulation of transcription by RNA polymerase II"/>
    <property type="evidence" value="ECO:0007669"/>
    <property type="project" value="InterPro"/>
</dbReference>
<dbReference type="InterPro" id="IPR002100">
    <property type="entry name" value="TF_MADSbox"/>
</dbReference>